<protein>
    <recommendedName>
        <fullName evidence="3">Pentatricopeptide repeat-containing protein 2</fullName>
    </recommendedName>
</protein>
<reference evidence="1" key="1">
    <citation type="submission" date="2022-01" db="EMBL/GenBank/DDBJ databases">
        <authorList>
            <person name="King R."/>
        </authorList>
    </citation>
    <scope>NUCLEOTIDE SEQUENCE</scope>
</reference>
<dbReference type="GO" id="GO:0003723">
    <property type="term" value="F:RNA binding"/>
    <property type="evidence" value="ECO:0007669"/>
    <property type="project" value="TreeGrafter"/>
</dbReference>
<evidence type="ECO:0000313" key="1">
    <source>
        <dbReference type="EMBL" id="CAG9804570.1"/>
    </source>
</evidence>
<dbReference type="AlphaFoldDB" id="A0A9N9RWE1"/>
<dbReference type="GO" id="GO:0005739">
    <property type="term" value="C:mitochondrion"/>
    <property type="evidence" value="ECO:0007669"/>
    <property type="project" value="InterPro"/>
</dbReference>
<keyword evidence="2" id="KW-1185">Reference proteome</keyword>
<organism evidence="1 2">
    <name type="scientific">Chironomus riparius</name>
    <dbReference type="NCBI Taxonomy" id="315576"/>
    <lineage>
        <taxon>Eukaryota</taxon>
        <taxon>Metazoa</taxon>
        <taxon>Ecdysozoa</taxon>
        <taxon>Arthropoda</taxon>
        <taxon>Hexapoda</taxon>
        <taxon>Insecta</taxon>
        <taxon>Pterygota</taxon>
        <taxon>Neoptera</taxon>
        <taxon>Endopterygota</taxon>
        <taxon>Diptera</taxon>
        <taxon>Nematocera</taxon>
        <taxon>Chironomoidea</taxon>
        <taxon>Chironomidae</taxon>
        <taxon>Chironominae</taxon>
        <taxon>Chironomus</taxon>
    </lineage>
</organism>
<evidence type="ECO:0000313" key="2">
    <source>
        <dbReference type="Proteomes" id="UP001153620"/>
    </source>
</evidence>
<gene>
    <name evidence="1" type="ORF">CHIRRI_LOCUS7453</name>
</gene>
<dbReference type="PANTHER" id="PTHR14700:SF0">
    <property type="entry name" value="PENTATRICOPEPTIDE REPEAT-CONTAINING PROTEIN 2, MITOCHONDRIAL"/>
    <property type="match status" value="1"/>
</dbReference>
<accession>A0A9N9RWE1</accession>
<dbReference type="GO" id="GO:0007005">
    <property type="term" value="P:mitochondrion organization"/>
    <property type="evidence" value="ECO:0007669"/>
    <property type="project" value="TreeGrafter"/>
</dbReference>
<dbReference type="EMBL" id="OU895878">
    <property type="protein sequence ID" value="CAG9804570.1"/>
    <property type="molecule type" value="Genomic_DNA"/>
</dbReference>
<dbReference type="Proteomes" id="UP001153620">
    <property type="component" value="Chromosome 2"/>
</dbReference>
<dbReference type="InterPro" id="IPR034629">
    <property type="entry name" value="PTCD2"/>
</dbReference>
<dbReference type="PANTHER" id="PTHR14700">
    <property type="entry name" value="PENTATRICOPEPTIDE REPEAT-CONTAINING PROTEIN 2, MITOCHONDRIAL"/>
    <property type="match status" value="1"/>
</dbReference>
<name>A0A9N9RWE1_9DIPT</name>
<dbReference type="OrthoDB" id="6073372at2759"/>
<evidence type="ECO:0008006" key="3">
    <source>
        <dbReference type="Google" id="ProtNLM"/>
    </source>
</evidence>
<sequence>MYRTTAVNSLIFKTIKSITDSNLMFSRNLFAANTLGLDTYVLSRDRTKMQIPNVDKFKAKMVEFVKDENAKNLIFTEDLKNMVHISQKEDIELLSQMIKRFCSQSKEVRFGNFIFGPPLMRFFHHVKDSEGALKLFKDESLGGFFDQVITYQILLDLLFEKEQYQEVLDTFDIIQSRQLQGARYPKHVIILVFGACYKLNTNESFEYAKKTWQKAVDAGHIPLRRGATFLSALALKQDQPFVALEILTNLKGQNYVSVRALKSLALARLKRFDDVIPIIRSLLDVTNPMNVKQTIPSDVVEEIQKLFKEHNTIKDLQAEFEKIVSFLQTHGHLGTETLDQVLCSEIQINQDQQQRQGQGSQQHQIRHVRNLKQVELDRPSKSFRRPGLHELN</sequence>
<dbReference type="GO" id="GO:0050684">
    <property type="term" value="P:regulation of mRNA processing"/>
    <property type="evidence" value="ECO:0007669"/>
    <property type="project" value="InterPro"/>
</dbReference>
<proteinExistence type="predicted"/>
<reference evidence="1" key="2">
    <citation type="submission" date="2022-10" db="EMBL/GenBank/DDBJ databases">
        <authorList>
            <consortium name="ENA_rothamsted_submissions"/>
            <consortium name="culmorum"/>
            <person name="King R."/>
        </authorList>
    </citation>
    <scope>NUCLEOTIDE SEQUENCE</scope>
</reference>